<feature type="compositionally biased region" description="Gly residues" evidence="3">
    <location>
        <begin position="645"/>
        <end position="658"/>
    </location>
</feature>
<dbReference type="Gene3D" id="1.20.1270.50">
    <property type="entry name" value="Glycoside hydrolase family 38, central domain"/>
    <property type="match status" value="1"/>
</dbReference>
<dbReference type="PANTHER" id="PTHR11607:SF70">
    <property type="entry name" value="ALPHA-MANNOSIDASE"/>
    <property type="match status" value="1"/>
</dbReference>
<dbReference type="Proteomes" id="UP000823941">
    <property type="component" value="Chromosome 1"/>
</dbReference>
<dbReference type="InterPro" id="IPR000602">
    <property type="entry name" value="Glyco_hydro_38_N"/>
</dbReference>
<feature type="compositionally biased region" description="Low complexity" evidence="3">
    <location>
        <begin position="733"/>
        <end position="742"/>
    </location>
</feature>
<keyword evidence="4" id="KW-0472">Membrane</keyword>
<sequence>MRGQWFRCRPSARLLLMLVMLLGFIAYCYYSLPGSKKSDNSVLLAGAGGRGRALYQEHAARHPIVSPHTDDNDATTNQLEQCPVLMENSADIDTVTTFPTFEFQLGWIRNKEFWDRSFEDRYERLRNDTSRPPLKVILVPHSHNDPGWLMVFEQYFDLKSNHIINNIVDKLTEHRNMTFIWTEIAFLNSWWERSHPMKQKALKKLVQEGRLEITTGGWVMPDEATTHIYSLVDQFIEGHQWVKDKLGVVPQTGWSIDPFGHGPTVPHLLDQAGLQGAVIQRIHYAWKQWLARQQVEDFHWVPGWDTRRPSLVVHNQPFDIYSIKASCGPHPAVCLGYDFRNVIPQFARYSLQQEEVTDRTLPAKARTLLEEYQRAGSLTPHNVVLVPLGDDFRYEFADEFDAQYRNYKKLFDYINARPQFNAELRFGTPRDYFRAVRRRQRALPTLRGDFFVYSDIFTEGRPAYWSGYFTTRPYIKQIARHTEHQLRSAEILFTLVSNLVRREPARRAEEKRLEKMYERLVGARRNLGLFQHHDAITGTSKAFVMHDYGTKLVTSLYHCLRLQERALAAALAGGAGGRAAGRQRVGELRRGAARAARVAAGPAPRGAVQLAAGGARGAGGAARALRRRARARPAPRPPRAAAGGARVGVPGGGGGGGRGQRRRVRAGVRGAGAGAVGRRVRRGGGRGARAGRRVLRALRGLRALPAARHAARGPAAGELGAAAAGVAPLGPAAPGAAQGLAPQDARGRAHRRLPKRTAALGRLPVQAGPRRAREGRAGGVRGAGGGGGGAARGVRGGAHGAVRAVPAAAGALRGAGARRGRGGGAAHHAPGPAGAAAPPRRGAVPAPADRHPERRPARVLHRPERLPVSAPRQDRQAGRGGALLPGDHHGVAAGRACAPHRGHGARAGRRGLRAGPPGAHAGPPHAVRRPARHGRGRGGQPPHHLHALAAAGGAAGRARAPPPRRAPLQRAAPAAPLRAAFRRRRRAQPRHQLPAGRVPRGRGGGGGRPAAPAPRLRRPLPARPAPAGPAHAHRRHPRPVPQLLVPHDAAAPGPRLPPGGDGGGGRGGEVLRRQPLLGPAGAQPHGRVADGARHAPPPQAPAGHPPQAHGPQDLPDLVLNKLHLLSPTRIGRFINVSIIVGQLWHVQALLEIAIIHSAINFTKNLVA</sequence>
<feature type="compositionally biased region" description="Basic residues" evidence="3">
    <location>
        <begin position="926"/>
        <end position="936"/>
    </location>
</feature>
<feature type="compositionally biased region" description="Basic residues" evidence="3">
    <location>
        <begin position="678"/>
        <end position="688"/>
    </location>
</feature>
<evidence type="ECO:0000256" key="3">
    <source>
        <dbReference type="SAM" id="MobiDB-lite"/>
    </source>
</evidence>
<dbReference type="InterPro" id="IPR037094">
    <property type="entry name" value="Glyco_hydro_38_cen_sf"/>
</dbReference>
<evidence type="ECO:0000313" key="6">
    <source>
        <dbReference type="EMBL" id="KAG7313647.1"/>
    </source>
</evidence>
<evidence type="ECO:0000259" key="5">
    <source>
        <dbReference type="SMART" id="SM00872"/>
    </source>
</evidence>
<reference evidence="6 7" key="1">
    <citation type="submission" date="2021-06" db="EMBL/GenBank/DDBJ databases">
        <title>A haploid diamondback moth (Plutella xylostella L.) genome assembly resolves 31 chromosomes and identifies a diamide resistance mutation.</title>
        <authorList>
            <person name="Ward C.M."/>
            <person name="Perry K.D."/>
            <person name="Baker G."/>
            <person name="Powis K."/>
            <person name="Heckel D.G."/>
            <person name="Baxter S.W."/>
        </authorList>
    </citation>
    <scope>NUCLEOTIDE SEQUENCE [LARGE SCALE GENOMIC DNA]</scope>
    <source>
        <strain evidence="6 7">LV</strain>
        <tissue evidence="6">Single pupa</tissue>
    </source>
</reference>
<dbReference type="Pfam" id="PF01074">
    <property type="entry name" value="Glyco_hydro_38N"/>
    <property type="match status" value="1"/>
</dbReference>
<keyword evidence="7" id="KW-1185">Reference proteome</keyword>
<comment type="caution">
    <text evidence="6">The sequence shown here is derived from an EMBL/GenBank/DDBJ whole genome shotgun (WGS) entry which is preliminary data.</text>
</comment>
<dbReference type="Gene3D" id="3.20.110.10">
    <property type="entry name" value="Glycoside hydrolase 38, N terminal domain"/>
    <property type="match status" value="1"/>
</dbReference>
<feature type="compositionally biased region" description="Gly residues" evidence="3">
    <location>
        <begin position="777"/>
        <end position="794"/>
    </location>
</feature>
<protein>
    <recommendedName>
        <fullName evidence="5">Glycoside hydrolase family 38 central domain-containing protein</fullName>
    </recommendedName>
</protein>
<feature type="compositionally biased region" description="Basic residues" evidence="3">
    <location>
        <begin position="980"/>
        <end position="989"/>
    </location>
</feature>
<feature type="compositionally biased region" description="Basic residues" evidence="3">
    <location>
        <begin position="898"/>
        <end position="912"/>
    </location>
</feature>
<feature type="region of interest" description="Disordered" evidence="3">
    <location>
        <begin position="815"/>
        <end position="1114"/>
    </location>
</feature>
<dbReference type="Pfam" id="PF09261">
    <property type="entry name" value="Alpha-mann_mid"/>
    <property type="match status" value="1"/>
</dbReference>
<keyword evidence="4" id="KW-0812">Transmembrane</keyword>
<feature type="compositionally biased region" description="Low complexity" evidence="3">
    <location>
        <begin position="947"/>
        <end position="959"/>
    </location>
</feature>
<dbReference type="InterPro" id="IPR050843">
    <property type="entry name" value="Glycosyl_Hydrlase_38"/>
</dbReference>
<feature type="compositionally biased region" description="Low complexity" evidence="3">
    <location>
        <begin position="913"/>
        <end position="925"/>
    </location>
</feature>
<feature type="compositionally biased region" description="Low complexity" evidence="3">
    <location>
        <begin position="826"/>
        <end position="847"/>
    </location>
</feature>
<evidence type="ECO:0000256" key="2">
    <source>
        <dbReference type="ARBA" id="ARBA00023295"/>
    </source>
</evidence>
<keyword evidence="1" id="KW-0378">Hydrolase</keyword>
<feature type="compositionally biased region" description="Basic residues" evidence="3">
    <location>
        <begin position="624"/>
        <end position="633"/>
    </location>
</feature>
<feature type="compositionally biased region" description="Gly residues" evidence="3">
    <location>
        <begin position="1059"/>
        <end position="1068"/>
    </location>
</feature>
<feature type="transmembrane region" description="Helical" evidence="4">
    <location>
        <begin position="12"/>
        <end position="32"/>
    </location>
</feature>
<feature type="compositionally biased region" description="Pro residues" evidence="3">
    <location>
        <begin position="1095"/>
        <end position="1104"/>
    </location>
</feature>
<keyword evidence="2" id="KW-0326">Glycosidase</keyword>
<dbReference type="InterPro" id="IPR028995">
    <property type="entry name" value="Glyco_hydro_57/38_cen_sf"/>
</dbReference>
<name>A0ABQ7R8M4_PLUXY</name>
<feature type="region of interest" description="Disordered" evidence="3">
    <location>
        <begin position="619"/>
        <end position="688"/>
    </location>
</feature>
<feature type="compositionally biased region" description="Basic and acidic residues" evidence="3">
    <location>
        <begin position="848"/>
        <end position="865"/>
    </location>
</feature>
<dbReference type="SUPFAM" id="SSF88713">
    <property type="entry name" value="Glycoside hydrolase/deacetylase"/>
    <property type="match status" value="1"/>
</dbReference>
<organism evidence="6 7">
    <name type="scientific">Plutella xylostella</name>
    <name type="common">Diamondback moth</name>
    <name type="synonym">Plutella maculipennis</name>
    <dbReference type="NCBI Taxonomy" id="51655"/>
    <lineage>
        <taxon>Eukaryota</taxon>
        <taxon>Metazoa</taxon>
        <taxon>Ecdysozoa</taxon>
        <taxon>Arthropoda</taxon>
        <taxon>Hexapoda</taxon>
        <taxon>Insecta</taxon>
        <taxon>Pterygota</taxon>
        <taxon>Neoptera</taxon>
        <taxon>Endopterygota</taxon>
        <taxon>Lepidoptera</taxon>
        <taxon>Glossata</taxon>
        <taxon>Ditrysia</taxon>
        <taxon>Yponomeutoidea</taxon>
        <taxon>Plutellidae</taxon>
        <taxon>Plutella</taxon>
    </lineage>
</organism>
<keyword evidence="4" id="KW-1133">Transmembrane helix</keyword>
<dbReference type="EMBL" id="JAHIBW010000001">
    <property type="protein sequence ID" value="KAG7313647.1"/>
    <property type="molecule type" value="Genomic_DNA"/>
</dbReference>
<feature type="compositionally biased region" description="Low complexity" evidence="3">
    <location>
        <begin position="966"/>
        <end position="979"/>
    </location>
</feature>
<dbReference type="SUPFAM" id="SSF88688">
    <property type="entry name" value="Families 57/38 glycoside transferase middle domain"/>
    <property type="match status" value="1"/>
</dbReference>
<dbReference type="InterPro" id="IPR027291">
    <property type="entry name" value="Glyco_hydro_38_N_sf"/>
</dbReference>
<evidence type="ECO:0000313" key="7">
    <source>
        <dbReference type="Proteomes" id="UP000823941"/>
    </source>
</evidence>
<dbReference type="SMART" id="SM00872">
    <property type="entry name" value="Alpha-mann_mid"/>
    <property type="match status" value="1"/>
</dbReference>
<dbReference type="PANTHER" id="PTHR11607">
    <property type="entry name" value="ALPHA-MANNOSIDASE"/>
    <property type="match status" value="1"/>
</dbReference>
<feature type="domain" description="Glycoside hydrolase family 38 central" evidence="5">
    <location>
        <begin position="463"/>
        <end position="552"/>
    </location>
</feature>
<proteinExistence type="predicted"/>
<evidence type="ECO:0000256" key="4">
    <source>
        <dbReference type="SAM" id="Phobius"/>
    </source>
</evidence>
<feature type="region of interest" description="Disordered" evidence="3">
    <location>
        <begin position="733"/>
        <end position="794"/>
    </location>
</feature>
<evidence type="ECO:0000256" key="1">
    <source>
        <dbReference type="ARBA" id="ARBA00022801"/>
    </source>
</evidence>
<accession>A0ABQ7R8M4</accession>
<dbReference type="InterPro" id="IPR015341">
    <property type="entry name" value="Glyco_hydro_38_cen"/>
</dbReference>
<dbReference type="InterPro" id="IPR011330">
    <property type="entry name" value="Glyco_hydro/deAcase_b/a-brl"/>
</dbReference>
<gene>
    <name evidence="6" type="ORF">JYU34_000806</name>
</gene>